<protein>
    <submittedName>
        <fullName evidence="3">Amidohydrolase family protein</fullName>
    </submittedName>
</protein>
<name>A0ABT6JG05_9GAMM</name>
<keyword evidence="4" id="KW-1185">Reference proteome</keyword>
<organism evidence="3 4">
    <name type="scientific">Luteimonas rhizosphaericola</name>
    <dbReference type="NCBI Taxonomy" id="3042024"/>
    <lineage>
        <taxon>Bacteria</taxon>
        <taxon>Pseudomonadati</taxon>
        <taxon>Pseudomonadota</taxon>
        <taxon>Gammaproteobacteria</taxon>
        <taxon>Lysobacterales</taxon>
        <taxon>Lysobacteraceae</taxon>
        <taxon>Luteimonas</taxon>
    </lineage>
</organism>
<comment type="caution">
    <text evidence="3">The sequence shown here is derived from an EMBL/GenBank/DDBJ whole genome shotgun (WGS) entry which is preliminary data.</text>
</comment>
<evidence type="ECO:0000259" key="2">
    <source>
        <dbReference type="Pfam" id="PF01979"/>
    </source>
</evidence>
<dbReference type="PANTHER" id="PTHR43135">
    <property type="entry name" value="ALPHA-D-RIBOSE 1-METHYLPHOSPHONATE 5-TRIPHOSPHATE DIPHOSPHATASE"/>
    <property type="match status" value="1"/>
</dbReference>
<dbReference type="InterPro" id="IPR011059">
    <property type="entry name" value="Metal-dep_hydrolase_composite"/>
</dbReference>
<evidence type="ECO:0000313" key="3">
    <source>
        <dbReference type="EMBL" id="MDH5829613.1"/>
    </source>
</evidence>
<dbReference type="SUPFAM" id="SSF51338">
    <property type="entry name" value="Composite domain of metallo-dependent hydrolases"/>
    <property type="match status" value="1"/>
</dbReference>
<dbReference type="Gene3D" id="2.30.40.10">
    <property type="entry name" value="Urease, subunit C, domain 1"/>
    <property type="match status" value="1"/>
</dbReference>
<dbReference type="RefSeq" id="WP_280599838.1">
    <property type="nucleotide sequence ID" value="NZ_JARXRN010000016.1"/>
</dbReference>
<dbReference type="InterPro" id="IPR051781">
    <property type="entry name" value="Metallo-dep_Hydrolase"/>
</dbReference>
<dbReference type="Pfam" id="PF01979">
    <property type="entry name" value="Amidohydro_1"/>
    <property type="match status" value="1"/>
</dbReference>
<dbReference type="InterPro" id="IPR006680">
    <property type="entry name" value="Amidohydro-rel"/>
</dbReference>
<dbReference type="SUPFAM" id="SSF51556">
    <property type="entry name" value="Metallo-dependent hydrolases"/>
    <property type="match status" value="1"/>
</dbReference>
<keyword evidence="1" id="KW-0732">Signal</keyword>
<sequence>MREVLRVVFLVGLVLAGMQPAHAAELAVTNARIVATPDAEPIEHGTVLVRDGRIVAVGKTAAIAIPADAEILDAAGGTLVAGFWNSHVHLMAPPLDRASAHPGDVLSERLSSAYLRWGFTTIFDIASPPGNAIALRKRIAAGEVEGPHILTVDMPFFPKDGKPVYVPDELGGWNARLAEVANPEDAAARARRQLDQGADGLKLFGGAIVGGEVGVLPMDLDVARAVVEVAHAAGRRVFVHPTNADGLAVAIDSGADVLAHTAPQAGPWPEALVRRMVGDDMALVPTLALFEVEMRKENVPEPILAQAIGTTKQQVAAFAAAGGTVLFGTDAGYVDAYDTSEELRLMHEAGMDWRRILESLTTAPAAYFGHAQRKGRIADGLDADLVVLHGDPANGVDAFADVRYTLRGGRLVYRAATGN</sequence>
<evidence type="ECO:0000313" key="4">
    <source>
        <dbReference type="Proteomes" id="UP001156831"/>
    </source>
</evidence>
<dbReference type="InterPro" id="IPR032466">
    <property type="entry name" value="Metal_Hydrolase"/>
</dbReference>
<dbReference type="PANTHER" id="PTHR43135:SF3">
    <property type="entry name" value="ALPHA-D-RIBOSE 1-METHYLPHOSPHONATE 5-TRIPHOSPHATE DIPHOSPHATASE"/>
    <property type="match status" value="1"/>
</dbReference>
<feature type="chain" id="PRO_5046155201" evidence="1">
    <location>
        <begin position="24"/>
        <end position="419"/>
    </location>
</feature>
<reference evidence="3 4" key="1">
    <citation type="submission" date="2023-04" db="EMBL/GenBank/DDBJ databases">
        <title>Luteimonas sp. M1R5S18.</title>
        <authorList>
            <person name="Sun J.-Q."/>
        </authorList>
    </citation>
    <scope>NUCLEOTIDE SEQUENCE [LARGE SCALE GENOMIC DNA]</scope>
    <source>
        <strain evidence="3 4">M1R5S18</strain>
    </source>
</reference>
<dbReference type="EMBL" id="JARXRN010000016">
    <property type="protein sequence ID" value="MDH5829613.1"/>
    <property type="molecule type" value="Genomic_DNA"/>
</dbReference>
<evidence type="ECO:0000256" key="1">
    <source>
        <dbReference type="SAM" id="SignalP"/>
    </source>
</evidence>
<feature type="domain" description="Amidohydrolase-related" evidence="2">
    <location>
        <begin position="78"/>
        <end position="411"/>
    </location>
</feature>
<dbReference type="Gene3D" id="3.20.20.140">
    <property type="entry name" value="Metal-dependent hydrolases"/>
    <property type="match status" value="1"/>
</dbReference>
<accession>A0ABT6JG05</accession>
<gene>
    <name evidence="3" type="ORF">QFW80_03640</name>
</gene>
<proteinExistence type="predicted"/>
<dbReference type="Proteomes" id="UP001156831">
    <property type="component" value="Unassembled WGS sequence"/>
</dbReference>
<feature type="signal peptide" evidence="1">
    <location>
        <begin position="1"/>
        <end position="23"/>
    </location>
</feature>